<accession>A0A858R8E8</accession>
<keyword evidence="4" id="KW-1185">Reference proteome</keyword>
<protein>
    <submittedName>
        <fullName evidence="3">SDR family oxidoreductase</fullName>
    </submittedName>
</protein>
<evidence type="ECO:0000259" key="2">
    <source>
        <dbReference type="SMART" id="SM00822"/>
    </source>
</evidence>
<dbReference type="InterPro" id="IPR057326">
    <property type="entry name" value="KR_dom"/>
</dbReference>
<evidence type="ECO:0000313" key="3">
    <source>
        <dbReference type="EMBL" id="QJE73463.1"/>
    </source>
</evidence>
<dbReference type="KEGG" id="acru:HHL28_10490"/>
<dbReference type="PRINTS" id="PR00081">
    <property type="entry name" value="GDHRDH"/>
</dbReference>
<dbReference type="InterPro" id="IPR002347">
    <property type="entry name" value="SDR_fam"/>
</dbReference>
<dbReference type="AlphaFoldDB" id="A0A858R8E8"/>
<organism evidence="3 4">
    <name type="scientific">Aerophototrophica crusticola</name>
    <dbReference type="NCBI Taxonomy" id="1709002"/>
    <lineage>
        <taxon>Bacteria</taxon>
        <taxon>Pseudomonadati</taxon>
        <taxon>Pseudomonadota</taxon>
        <taxon>Alphaproteobacteria</taxon>
        <taxon>Rhodospirillales</taxon>
        <taxon>Rhodospirillaceae</taxon>
        <taxon>Aerophototrophica</taxon>
    </lineage>
</organism>
<dbReference type="FunFam" id="3.40.50.720:FF:000084">
    <property type="entry name" value="Short-chain dehydrogenase reductase"/>
    <property type="match status" value="1"/>
</dbReference>
<dbReference type="EMBL" id="CP051775">
    <property type="protein sequence ID" value="QJE73463.1"/>
    <property type="molecule type" value="Genomic_DNA"/>
</dbReference>
<sequence>MAQNPLFDLTGKVALITGSSRGIGRSIAEEYARAGAKVVISSRKQDACDAVAAAINAEVGEGTAIAVPCNIGRKEDLERLVQAVMGQWDRIDILVANAAINPVYGPLATVTDDAWDKIMGTNLRSTWQLCNMVMPQMAERKDGSVIVLSSIAGLRGNPVIGAYGVSKAAEAALVRNLAVEYGRANVRVNAIAPGIIETDFAKALTDNPDIAKAVMRRAPLGRFGKPVEIAGVALMLASAAGRFMTGQLLVVDGGATVGDPTMA</sequence>
<dbReference type="SUPFAM" id="SSF51735">
    <property type="entry name" value="NAD(P)-binding Rossmann-fold domains"/>
    <property type="match status" value="1"/>
</dbReference>
<proteinExistence type="inferred from homology"/>
<dbReference type="Proteomes" id="UP000501891">
    <property type="component" value="Chromosome"/>
</dbReference>
<dbReference type="PRINTS" id="PR00080">
    <property type="entry name" value="SDRFAMILY"/>
</dbReference>
<dbReference type="PANTHER" id="PTHR43943">
    <property type="entry name" value="DEHYDROGENASE/REDUCTASE (SDR FAMILY) MEMBER 4"/>
    <property type="match status" value="1"/>
</dbReference>
<dbReference type="Gene3D" id="3.40.50.720">
    <property type="entry name" value="NAD(P)-binding Rossmann-like Domain"/>
    <property type="match status" value="1"/>
</dbReference>
<feature type="domain" description="Ketoreductase" evidence="2">
    <location>
        <begin position="12"/>
        <end position="198"/>
    </location>
</feature>
<dbReference type="SMART" id="SM00822">
    <property type="entry name" value="PKS_KR"/>
    <property type="match status" value="1"/>
</dbReference>
<dbReference type="PANTHER" id="PTHR43943:SF2">
    <property type="entry name" value="DEHYDROGENASE_REDUCTASE 4"/>
    <property type="match status" value="1"/>
</dbReference>
<dbReference type="InterPro" id="IPR036291">
    <property type="entry name" value="NAD(P)-bd_dom_sf"/>
</dbReference>
<gene>
    <name evidence="3" type="ORF">HHL28_10490</name>
</gene>
<dbReference type="NCBIfam" id="NF005559">
    <property type="entry name" value="PRK07231.1"/>
    <property type="match status" value="1"/>
</dbReference>
<dbReference type="CDD" id="cd05233">
    <property type="entry name" value="SDR_c"/>
    <property type="match status" value="1"/>
</dbReference>
<name>A0A858R8E8_9PROT</name>
<dbReference type="Pfam" id="PF13561">
    <property type="entry name" value="adh_short_C2"/>
    <property type="match status" value="1"/>
</dbReference>
<evidence type="ECO:0000313" key="4">
    <source>
        <dbReference type="Proteomes" id="UP000501891"/>
    </source>
</evidence>
<reference evidence="3" key="1">
    <citation type="submission" date="2020-04" db="EMBL/GenBank/DDBJ databases">
        <title>A desert anoxygenic phototrophic bacterium fixes CO2 using RubisCO under aerobic conditions.</title>
        <authorList>
            <person name="Tang K."/>
        </authorList>
    </citation>
    <scope>NUCLEOTIDE SEQUENCE [LARGE SCALE GENOMIC DNA]</scope>
    <source>
        <strain evidence="3">MIMtkB3</strain>
    </source>
</reference>
<evidence type="ECO:0000256" key="1">
    <source>
        <dbReference type="ARBA" id="ARBA00006484"/>
    </source>
</evidence>
<comment type="similarity">
    <text evidence="1">Belongs to the short-chain dehydrogenases/reductases (SDR) family.</text>
</comment>